<dbReference type="FunFam" id="1.20.1250.20:FF:001045">
    <property type="entry name" value="Solute carrier family 17 (sodium phosphate), member 3"/>
    <property type="match status" value="1"/>
</dbReference>
<dbReference type="AlphaFoldDB" id="A0A3P7JKY8"/>
<dbReference type="InterPro" id="IPR050382">
    <property type="entry name" value="MFS_Na/Anion_cotransporter"/>
</dbReference>
<evidence type="ECO:0000256" key="5">
    <source>
        <dbReference type="ARBA" id="ARBA00022989"/>
    </source>
</evidence>
<evidence type="ECO:0000313" key="10">
    <source>
        <dbReference type="Proteomes" id="UP000270094"/>
    </source>
</evidence>
<evidence type="ECO:0000256" key="2">
    <source>
        <dbReference type="ARBA" id="ARBA00022448"/>
    </source>
</evidence>
<dbReference type="InterPro" id="IPR036259">
    <property type="entry name" value="MFS_trans_sf"/>
</dbReference>
<comment type="subcellular location">
    <subcellularLocation>
        <location evidence="1">Membrane</location>
        <topology evidence="1">Multi-pass membrane protein</topology>
    </subcellularLocation>
</comment>
<dbReference type="PANTHER" id="PTHR11662">
    <property type="entry name" value="SOLUTE CARRIER FAMILY 17"/>
    <property type="match status" value="1"/>
</dbReference>
<accession>A0A3P7JKY8</accession>
<dbReference type="InterPro" id="IPR011701">
    <property type="entry name" value="MFS"/>
</dbReference>
<dbReference type="SUPFAM" id="SSF103473">
    <property type="entry name" value="MFS general substrate transporter"/>
    <property type="match status" value="2"/>
</dbReference>
<dbReference type="Gene3D" id="1.20.1250.20">
    <property type="entry name" value="MFS general substrate transporter like domains"/>
    <property type="match status" value="2"/>
</dbReference>
<protein>
    <recommendedName>
        <fullName evidence="8">Major facilitator superfamily (MFS) profile domain-containing protein</fullName>
    </recommendedName>
</protein>
<feature type="transmembrane region" description="Helical" evidence="7">
    <location>
        <begin position="246"/>
        <end position="274"/>
    </location>
</feature>
<feature type="transmembrane region" description="Helical" evidence="7">
    <location>
        <begin position="207"/>
        <end position="225"/>
    </location>
</feature>
<dbReference type="PROSITE" id="PS50850">
    <property type="entry name" value="MFS"/>
    <property type="match status" value="1"/>
</dbReference>
<feature type="domain" description="Major facilitator superfamily (MFS) profile" evidence="8">
    <location>
        <begin position="1"/>
        <end position="435"/>
    </location>
</feature>
<sequence>MKICLFQEPEFVWSPTELGWMESSFFYGYAVSQIPAGVLAGKFAPNKLFCLGVLIASLLNITIAFALQFHPFTDVAVMIMQCMQGLALGVTYPAMHGVWRYWAPPLERSKLATTTFTGSYVGVMLGLPLGSSLVSYFSWSAPFYAFGCAGVLWSIIWCIVSAKSPSEHRYITEEERTYITEKIGKVATGNMTLTTLPWKTILLSLPVWAIVICNFCRSWTFFLLLNNQLMYMKDVLHMDIKKLTTLPWKTILLSLPVWAIVICNFCRSWTFFLLLNNQLMYMKDVLHMDIKKSGIISALPQFLMTVVVLGSGQMADWLRATGKMNTGPVRKMFNTLGFGGEAIFLGVLAFVQDPTLAVTCLVIAVTCGGMSIAGFNVNHFDIAPRYASILMGFSNGFGALAGMGGFITQHLTANLPWYATCRQEGGQKERVKSRR</sequence>
<evidence type="ECO:0000256" key="3">
    <source>
        <dbReference type="ARBA" id="ARBA00022692"/>
    </source>
</evidence>
<evidence type="ECO:0000256" key="1">
    <source>
        <dbReference type="ARBA" id="ARBA00004141"/>
    </source>
</evidence>
<name>A0A3P7JKY8_STRVU</name>
<feature type="transmembrane region" description="Helical" evidence="7">
    <location>
        <begin position="75"/>
        <end position="95"/>
    </location>
</feature>
<dbReference type="GO" id="GO:0005326">
    <property type="term" value="F:neurotransmitter transmembrane transporter activity"/>
    <property type="evidence" value="ECO:0007669"/>
    <property type="project" value="TreeGrafter"/>
</dbReference>
<evidence type="ECO:0000313" key="9">
    <source>
        <dbReference type="EMBL" id="VDM80509.1"/>
    </source>
</evidence>
<organism evidence="9 10">
    <name type="scientific">Strongylus vulgaris</name>
    <name type="common">Blood worm</name>
    <dbReference type="NCBI Taxonomy" id="40348"/>
    <lineage>
        <taxon>Eukaryota</taxon>
        <taxon>Metazoa</taxon>
        <taxon>Ecdysozoa</taxon>
        <taxon>Nematoda</taxon>
        <taxon>Chromadorea</taxon>
        <taxon>Rhabditida</taxon>
        <taxon>Rhabditina</taxon>
        <taxon>Rhabditomorpha</taxon>
        <taxon>Strongyloidea</taxon>
        <taxon>Strongylidae</taxon>
        <taxon>Strongylus</taxon>
    </lineage>
</organism>
<proteinExistence type="predicted"/>
<dbReference type="GO" id="GO:0050803">
    <property type="term" value="P:regulation of synapse structure or activity"/>
    <property type="evidence" value="ECO:0007669"/>
    <property type="project" value="TreeGrafter"/>
</dbReference>
<feature type="transmembrane region" description="Helical" evidence="7">
    <location>
        <begin position="294"/>
        <end position="312"/>
    </location>
</feature>
<dbReference type="FunFam" id="1.20.1250.20:FF:000003">
    <property type="entry name" value="Solute carrier family 17 member 3"/>
    <property type="match status" value="1"/>
</dbReference>
<reference evidence="9 10" key="1">
    <citation type="submission" date="2018-11" db="EMBL/GenBank/DDBJ databases">
        <authorList>
            <consortium name="Pathogen Informatics"/>
        </authorList>
    </citation>
    <scope>NUCLEOTIDE SEQUENCE [LARGE SCALE GENOMIC DNA]</scope>
</reference>
<keyword evidence="6 7" id="KW-0472">Membrane</keyword>
<dbReference type="GO" id="GO:0098700">
    <property type="term" value="P:neurotransmitter loading into synaptic vesicle"/>
    <property type="evidence" value="ECO:0007669"/>
    <property type="project" value="TreeGrafter"/>
</dbReference>
<dbReference type="PANTHER" id="PTHR11662:SF206">
    <property type="entry name" value="MAJOR FACILITATOR SUPERFAMILY (MFS) PROFILE DOMAIN-CONTAINING PROTEIN-RELATED"/>
    <property type="match status" value="1"/>
</dbReference>
<evidence type="ECO:0000256" key="7">
    <source>
        <dbReference type="SAM" id="Phobius"/>
    </source>
</evidence>
<dbReference type="GO" id="GO:0060076">
    <property type="term" value="C:excitatory synapse"/>
    <property type="evidence" value="ECO:0007669"/>
    <property type="project" value="TreeGrafter"/>
</dbReference>
<dbReference type="GO" id="GO:0035249">
    <property type="term" value="P:synaptic transmission, glutamatergic"/>
    <property type="evidence" value="ECO:0007669"/>
    <property type="project" value="TreeGrafter"/>
</dbReference>
<evidence type="ECO:0000259" key="8">
    <source>
        <dbReference type="PROSITE" id="PS50850"/>
    </source>
</evidence>
<dbReference type="Proteomes" id="UP000270094">
    <property type="component" value="Unassembled WGS sequence"/>
</dbReference>
<dbReference type="OrthoDB" id="2985014at2759"/>
<evidence type="ECO:0000256" key="6">
    <source>
        <dbReference type="ARBA" id="ARBA00023136"/>
    </source>
</evidence>
<keyword evidence="2" id="KW-0813">Transport</keyword>
<dbReference type="GO" id="GO:0015293">
    <property type="term" value="F:symporter activity"/>
    <property type="evidence" value="ECO:0007669"/>
    <property type="project" value="UniProtKB-KW"/>
</dbReference>
<keyword evidence="4" id="KW-0769">Symport</keyword>
<feature type="transmembrane region" description="Helical" evidence="7">
    <location>
        <begin position="389"/>
        <end position="408"/>
    </location>
</feature>
<dbReference type="GO" id="GO:0005313">
    <property type="term" value="F:L-glutamate transmembrane transporter activity"/>
    <property type="evidence" value="ECO:0007669"/>
    <property type="project" value="TreeGrafter"/>
</dbReference>
<feature type="transmembrane region" description="Helical" evidence="7">
    <location>
        <begin position="116"/>
        <end position="137"/>
    </location>
</feature>
<keyword evidence="5 7" id="KW-1133">Transmembrane helix</keyword>
<feature type="transmembrane region" description="Helical" evidence="7">
    <location>
        <begin position="356"/>
        <end position="377"/>
    </location>
</feature>
<gene>
    <name evidence="9" type="ORF">SVUK_LOCUS15507</name>
</gene>
<keyword evidence="3 7" id="KW-0812">Transmembrane</keyword>
<feature type="transmembrane region" description="Helical" evidence="7">
    <location>
        <begin position="143"/>
        <end position="162"/>
    </location>
</feature>
<feature type="transmembrane region" description="Helical" evidence="7">
    <location>
        <begin position="48"/>
        <end position="69"/>
    </location>
</feature>
<dbReference type="Pfam" id="PF07690">
    <property type="entry name" value="MFS_1"/>
    <property type="match status" value="1"/>
</dbReference>
<dbReference type="GO" id="GO:0030672">
    <property type="term" value="C:synaptic vesicle membrane"/>
    <property type="evidence" value="ECO:0007669"/>
    <property type="project" value="TreeGrafter"/>
</dbReference>
<keyword evidence="10" id="KW-1185">Reference proteome</keyword>
<dbReference type="InterPro" id="IPR020846">
    <property type="entry name" value="MFS_dom"/>
</dbReference>
<evidence type="ECO:0000256" key="4">
    <source>
        <dbReference type="ARBA" id="ARBA00022847"/>
    </source>
</evidence>
<dbReference type="EMBL" id="UYYB01108858">
    <property type="protein sequence ID" value="VDM80509.1"/>
    <property type="molecule type" value="Genomic_DNA"/>
</dbReference>